<keyword evidence="2" id="KW-1185">Reference proteome</keyword>
<proteinExistence type="predicted"/>
<protein>
    <submittedName>
        <fullName evidence="1">5503_t:CDS:1</fullName>
    </submittedName>
</protein>
<name>A0ACA9MFQ9_9GLOM</name>
<gene>
    <name evidence="1" type="ORF">DHETER_LOCUS6755</name>
</gene>
<reference evidence="1" key="1">
    <citation type="submission" date="2021-06" db="EMBL/GenBank/DDBJ databases">
        <authorList>
            <person name="Kallberg Y."/>
            <person name="Tangrot J."/>
            <person name="Rosling A."/>
        </authorList>
    </citation>
    <scope>NUCLEOTIDE SEQUENCE</scope>
    <source>
        <strain evidence="1">IL203A</strain>
    </source>
</reference>
<evidence type="ECO:0000313" key="1">
    <source>
        <dbReference type="EMBL" id="CAG8588327.1"/>
    </source>
</evidence>
<dbReference type="EMBL" id="CAJVPU010008829">
    <property type="protein sequence ID" value="CAG8588327.1"/>
    <property type="molecule type" value="Genomic_DNA"/>
</dbReference>
<dbReference type="Proteomes" id="UP000789702">
    <property type="component" value="Unassembled WGS sequence"/>
</dbReference>
<sequence>MAPIQQVRSQPLMSSSQQTKTQSMFNPNQLQLTSSGQQTKTLILSPPLSPTRPISPTIPLSPQKSIPSITPSRTLSPQLNKSQSMFPQSLSPPLSPRKPTQSLSKQRSLPSFRSVQSQPLPPQLQQVRDSQPPSPTQELENPNMNSSIYNNNTNNSSSQKLQIHTSPDPKSNKSDESLSPIIETLSPMSKKTSFALLTRADLALIAGWIDGLDLSSPEDASYAVTDVPYKFKLLARGSRHGFSDKVFHKRCDNKGPTITVIKLKDVNDMVIGGYNPVKWQSPLMRKFEKCHHSFVFSLKTNGDDKDSANTKEMQDDEILETSLASKYNISNRNLIINTTPFKHESSFGRVSYSKYAINLSKSTGPAFGTTDLIMKDGEVKCKPDCYSLDLLKKIDGETDTFDNVKSYRIEEYEVYLLLKRK</sequence>
<organism evidence="1 2">
    <name type="scientific">Dentiscutata heterogama</name>
    <dbReference type="NCBI Taxonomy" id="1316150"/>
    <lineage>
        <taxon>Eukaryota</taxon>
        <taxon>Fungi</taxon>
        <taxon>Fungi incertae sedis</taxon>
        <taxon>Mucoromycota</taxon>
        <taxon>Glomeromycotina</taxon>
        <taxon>Glomeromycetes</taxon>
        <taxon>Diversisporales</taxon>
        <taxon>Gigasporaceae</taxon>
        <taxon>Dentiscutata</taxon>
    </lineage>
</organism>
<accession>A0ACA9MFQ9</accession>
<comment type="caution">
    <text evidence="1">The sequence shown here is derived from an EMBL/GenBank/DDBJ whole genome shotgun (WGS) entry which is preliminary data.</text>
</comment>
<evidence type="ECO:0000313" key="2">
    <source>
        <dbReference type="Proteomes" id="UP000789702"/>
    </source>
</evidence>